<keyword evidence="1" id="KW-0472">Membrane</keyword>
<organism evidence="2 3">
    <name type="scientific">Rotaria magnacalcarata</name>
    <dbReference type="NCBI Taxonomy" id="392030"/>
    <lineage>
        <taxon>Eukaryota</taxon>
        <taxon>Metazoa</taxon>
        <taxon>Spiralia</taxon>
        <taxon>Gnathifera</taxon>
        <taxon>Rotifera</taxon>
        <taxon>Eurotatoria</taxon>
        <taxon>Bdelloidea</taxon>
        <taxon>Philodinida</taxon>
        <taxon>Philodinidae</taxon>
        <taxon>Rotaria</taxon>
    </lineage>
</organism>
<dbReference type="Proteomes" id="UP000681967">
    <property type="component" value="Unassembled WGS sequence"/>
</dbReference>
<sequence>EPNPDGHFMLQVLAIIYLILFLGNFLTMYMVIRRKIRERITDIQWLKHRYESVITLIKRVRSVKSPQK</sequence>
<reference evidence="2" key="1">
    <citation type="submission" date="2021-02" db="EMBL/GenBank/DDBJ databases">
        <authorList>
            <person name="Nowell W R."/>
        </authorList>
    </citation>
    <scope>NUCLEOTIDE SEQUENCE</scope>
</reference>
<keyword evidence="1" id="KW-1133">Transmembrane helix</keyword>
<dbReference type="EMBL" id="CAJOBH010234267">
    <property type="protein sequence ID" value="CAF5083753.1"/>
    <property type="molecule type" value="Genomic_DNA"/>
</dbReference>
<accession>A0A8S3ETF3</accession>
<feature type="non-terminal residue" evidence="2">
    <location>
        <position position="1"/>
    </location>
</feature>
<evidence type="ECO:0000313" key="2">
    <source>
        <dbReference type="EMBL" id="CAF5083753.1"/>
    </source>
</evidence>
<name>A0A8S3ETF3_9BILA</name>
<evidence type="ECO:0000313" key="3">
    <source>
        <dbReference type="Proteomes" id="UP000681967"/>
    </source>
</evidence>
<gene>
    <name evidence="2" type="ORF">BYL167_LOCUS62257</name>
</gene>
<evidence type="ECO:0000256" key="1">
    <source>
        <dbReference type="SAM" id="Phobius"/>
    </source>
</evidence>
<keyword evidence="1" id="KW-0812">Transmembrane</keyword>
<proteinExistence type="predicted"/>
<dbReference type="AlphaFoldDB" id="A0A8S3ETF3"/>
<comment type="caution">
    <text evidence="2">The sequence shown here is derived from an EMBL/GenBank/DDBJ whole genome shotgun (WGS) entry which is preliminary data.</text>
</comment>
<feature type="transmembrane region" description="Helical" evidence="1">
    <location>
        <begin position="12"/>
        <end position="32"/>
    </location>
</feature>
<protein>
    <submittedName>
        <fullName evidence="2">Uncharacterized protein</fullName>
    </submittedName>
</protein>